<gene>
    <name evidence="1" type="ORF">Zmor_009343</name>
</gene>
<evidence type="ECO:0000313" key="2">
    <source>
        <dbReference type="Proteomes" id="UP001168821"/>
    </source>
</evidence>
<name>A0AA38MIM5_9CUCU</name>
<accession>A0AA38MIM5</accession>
<sequence>MLCLPGRNHRCHGYLPPADYDQVMPFHISNNNSPPAGRPLLPFQLADFVDKWRAVSPTRSWGLVKALDRRGGRENRRFHYAGDRHVIGISHRECGDKAGRMGVEWVRGS</sequence>
<evidence type="ECO:0000313" key="1">
    <source>
        <dbReference type="EMBL" id="KAJ3657549.1"/>
    </source>
</evidence>
<keyword evidence="2" id="KW-1185">Reference proteome</keyword>
<protein>
    <submittedName>
        <fullName evidence="1">Uncharacterized protein</fullName>
    </submittedName>
</protein>
<proteinExistence type="predicted"/>
<dbReference type="Proteomes" id="UP001168821">
    <property type="component" value="Unassembled WGS sequence"/>
</dbReference>
<comment type="caution">
    <text evidence="1">The sequence shown here is derived from an EMBL/GenBank/DDBJ whole genome shotgun (WGS) entry which is preliminary data.</text>
</comment>
<reference evidence="1" key="1">
    <citation type="journal article" date="2023" name="G3 (Bethesda)">
        <title>Whole genome assemblies of Zophobas morio and Tenebrio molitor.</title>
        <authorList>
            <person name="Kaur S."/>
            <person name="Stinson S.A."/>
            <person name="diCenzo G.C."/>
        </authorList>
    </citation>
    <scope>NUCLEOTIDE SEQUENCE</scope>
    <source>
        <strain evidence="1">QUZm001</strain>
    </source>
</reference>
<organism evidence="1 2">
    <name type="scientific">Zophobas morio</name>
    <dbReference type="NCBI Taxonomy" id="2755281"/>
    <lineage>
        <taxon>Eukaryota</taxon>
        <taxon>Metazoa</taxon>
        <taxon>Ecdysozoa</taxon>
        <taxon>Arthropoda</taxon>
        <taxon>Hexapoda</taxon>
        <taxon>Insecta</taxon>
        <taxon>Pterygota</taxon>
        <taxon>Neoptera</taxon>
        <taxon>Endopterygota</taxon>
        <taxon>Coleoptera</taxon>
        <taxon>Polyphaga</taxon>
        <taxon>Cucujiformia</taxon>
        <taxon>Tenebrionidae</taxon>
        <taxon>Zophobas</taxon>
    </lineage>
</organism>
<dbReference type="AlphaFoldDB" id="A0AA38MIM5"/>
<dbReference type="EMBL" id="JALNTZ010000003">
    <property type="protein sequence ID" value="KAJ3657549.1"/>
    <property type="molecule type" value="Genomic_DNA"/>
</dbReference>